<dbReference type="GO" id="GO:0016491">
    <property type="term" value="F:oxidoreductase activity"/>
    <property type="evidence" value="ECO:0007669"/>
    <property type="project" value="UniProtKB-KW"/>
</dbReference>
<feature type="domain" description="Ketoreductase" evidence="3">
    <location>
        <begin position="4"/>
        <end position="171"/>
    </location>
</feature>
<dbReference type="PANTHER" id="PTHR42879">
    <property type="entry name" value="3-OXOACYL-(ACYL-CARRIER-PROTEIN) REDUCTASE"/>
    <property type="match status" value="1"/>
</dbReference>
<comment type="similarity">
    <text evidence="1">Belongs to the short-chain dehydrogenases/reductases (SDR) family.</text>
</comment>
<comment type="caution">
    <text evidence="4">The sequence shown here is derived from an EMBL/GenBank/DDBJ whole genome shotgun (WGS) entry which is preliminary data.</text>
</comment>
<dbReference type="InterPro" id="IPR057326">
    <property type="entry name" value="KR_dom"/>
</dbReference>
<name>A0A7X1LRS7_9ACTN</name>
<protein>
    <submittedName>
        <fullName evidence="4">SDR family oxidoreductase</fullName>
    </submittedName>
</protein>
<dbReference type="EMBL" id="JACMHY010000007">
    <property type="protein sequence ID" value="MBC2867024.1"/>
    <property type="molecule type" value="Genomic_DNA"/>
</dbReference>
<dbReference type="RefSeq" id="WP_185947677.1">
    <property type="nucleotide sequence ID" value="NZ_JACMHY010000007.1"/>
</dbReference>
<dbReference type="InterPro" id="IPR002347">
    <property type="entry name" value="SDR_fam"/>
</dbReference>
<evidence type="ECO:0000313" key="4">
    <source>
        <dbReference type="EMBL" id="MBC2867024.1"/>
    </source>
</evidence>
<evidence type="ECO:0000259" key="3">
    <source>
        <dbReference type="SMART" id="SM00822"/>
    </source>
</evidence>
<dbReference type="Pfam" id="PF13561">
    <property type="entry name" value="adh_short_C2"/>
    <property type="match status" value="1"/>
</dbReference>
<dbReference type="Proteomes" id="UP000517694">
    <property type="component" value="Unassembled WGS sequence"/>
</dbReference>
<dbReference type="PANTHER" id="PTHR42879:SF2">
    <property type="entry name" value="3-OXOACYL-[ACYL-CARRIER-PROTEIN] REDUCTASE FABG"/>
    <property type="match status" value="1"/>
</dbReference>
<dbReference type="Gene3D" id="3.40.50.720">
    <property type="entry name" value="NAD(P)-binding Rossmann-like Domain"/>
    <property type="match status" value="1"/>
</dbReference>
<dbReference type="NCBIfam" id="NF005753">
    <property type="entry name" value="PRK07577.1"/>
    <property type="match status" value="1"/>
</dbReference>
<dbReference type="SMART" id="SM00822">
    <property type="entry name" value="PKS_KR"/>
    <property type="match status" value="1"/>
</dbReference>
<sequence>MPGRTVLITGASKGIGRATARRLQEQGDMVLGIARSGGEGDFPGVLYRCDLADAEGTDRVLARIAGEHRVDAVVNNVGVALPEPLGEVRLDSLRSVYDLNVRAAVQVTQAFVGGMRERGWGRIVNVTSRSVFGARRRSSYAAAKSALVGLTRTWALELAGDGITVNAVAPGPVETELFRASHPVGSEEEARVMRSIPAGRLGRPEEVAATIAFLLGEEAGFITGQMVSVDGGGSIPGR</sequence>
<dbReference type="PRINTS" id="PR00080">
    <property type="entry name" value="SDRFAMILY"/>
</dbReference>
<dbReference type="InterPro" id="IPR036291">
    <property type="entry name" value="NAD(P)-bd_dom_sf"/>
</dbReference>
<dbReference type="AlphaFoldDB" id="A0A7X1LRS7"/>
<proteinExistence type="inferred from homology"/>
<keyword evidence="5" id="KW-1185">Reference proteome</keyword>
<evidence type="ECO:0000256" key="1">
    <source>
        <dbReference type="ARBA" id="ARBA00006484"/>
    </source>
</evidence>
<keyword evidence="2" id="KW-0560">Oxidoreductase</keyword>
<evidence type="ECO:0000313" key="5">
    <source>
        <dbReference type="Proteomes" id="UP000517694"/>
    </source>
</evidence>
<evidence type="ECO:0000256" key="2">
    <source>
        <dbReference type="ARBA" id="ARBA00023002"/>
    </source>
</evidence>
<dbReference type="FunFam" id="3.40.50.720:FF:000084">
    <property type="entry name" value="Short-chain dehydrogenase reductase"/>
    <property type="match status" value="1"/>
</dbReference>
<reference evidence="4 5" key="1">
    <citation type="submission" date="2020-08" db="EMBL/GenBank/DDBJ databases">
        <title>Whole-Genome Sequence of French Clinical Streptomyces mexicanus Strain Q0842.</title>
        <authorList>
            <person name="Boxberger M."/>
            <person name="La Scola B."/>
        </authorList>
    </citation>
    <scope>NUCLEOTIDE SEQUENCE [LARGE SCALE GENOMIC DNA]</scope>
    <source>
        <strain evidence="4 5">Marseille-Q0842</strain>
    </source>
</reference>
<dbReference type="InterPro" id="IPR050259">
    <property type="entry name" value="SDR"/>
</dbReference>
<dbReference type="SUPFAM" id="SSF51735">
    <property type="entry name" value="NAD(P)-binding Rossmann-fold domains"/>
    <property type="match status" value="1"/>
</dbReference>
<organism evidence="4 5">
    <name type="scientific">Streptomyces mexicanus</name>
    <dbReference type="NCBI Taxonomy" id="178566"/>
    <lineage>
        <taxon>Bacteria</taxon>
        <taxon>Bacillati</taxon>
        <taxon>Actinomycetota</taxon>
        <taxon>Actinomycetes</taxon>
        <taxon>Kitasatosporales</taxon>
        <taxon>Streptomycetaceae</taxon>
        <taxon>Streptomyces</taxon>
    </lineage>
</organism>
<accession>A0A7X1LRS7</accession>
<dbReference type="CDD" id="cd05233">
    <property type="entry name" value="SDR_c"/>
    <property type="match status" value="1"/>
</dbReference>
<gene>
    <name evidence="4" type="ORF">H1R13_19235</name>
</gene>
<dbReference type="PRINTS" id="PR00081">
    <property type="entry name" value="GDHRDH"/>
</dbReference>